<dbReference type="RefSeq" id="WP_012636413.1">
    <property type="nucleotide sequence ID" value="NC_011899.1"/>
</dbReference>
<keyword evidence="6 10" id="KW-0812">Transmembrane</keyword>
<evidence type="ECO:0000256" key="1">
    <source>
        <dbReference type="ARBA" id="ARBA00001946"/>
    </source>
</evidence>
<keyword evidence="4" id="KW-0997">Cell inner membrane</keyword>
<dbReference type="PANTHER" id="PTHR11048:SF28">
    <property type="entry name" value="4-HYDROXYBENZOATE POLYPRENYLTRANSFERASE, MITOCHONDRIAL"/>
    <property type="match status" value="1"/>
</dbReference>
<evidence type="ECO:0000256" key="2">
    <source>
        <dbReference type="ARBA" id="ARBA00004141"/>
    </source>
</evidence>
<dbReference type="GO" id="GO:0005886">
    <property type="term" value="C:plasma membrane"/>
    <property type="evidence" value="ECO:0007669"/>
    <property type="project" value="TreeGrafter"/>
</dbReference>
<dbReference type="EC" id="2.5.1.39" evidence="9"/>
<evidence type="ECO:0000256" key="10">
    <source>
        <dbReference type="SAM" id="Phobius"/>
    </source>
</evidence>
<dbReference type="AlphaFoldDB" id="B8CY61"/>
<proteinExistence type="inferred from homology"/>
<dbReference type="InterPro" id="IPR006371">
    <property type="entry name" value="Polyprenyltransferase_UbiA-li"/>
</dbReference>
<dbReference type="Gene3D" id="1.10.357.140">
    <property type="entry name" value="UbiA prenyltransferase"/>
    <property type="match status" value="1"/>
</dbReference>
<feature type="transmembrane region" description="Helical" evidence="10">
    <location>
        <begin position="216"/>
        <end position="248"/>
    </location>
</feature>
<evidence type="ECO:0000256" key="5">
    <source>
        <dbReference type="ARBA" id="ARBA00022679"/>
    </source>
</evidence>
<evidence type="ECO:0000256" key="7">
    <source>
        <dbReference type="ARBA" id="ARBA00022989"/>
    </source>
</evidence>
<reference evidence="11 12" key="1">
    <citation type="journal article" date="2009" name="PLoS ONE">
        <title>Genome analysis of the anaerobic thermohalophilic bacterium Halothermothrix orenii.</title>
        <authorList>
            <person name="Mavromatis K."/>
            <person name="Ivanova N."/>
            <person name="Anderson I."/>
            <person name="Lykidis A."/>
            <person name="Hooper S.D."/>
            <person name="Sun H."/>
            <person name="Kunin V."/>
            <person name="Lapidus A."/>
            <person name="Hugenholtz P."/>
            <person name="Patel B."/>
            <person name="Kyrpides N.C."/>
        </authorList>
    </citation>
    <scope>NUCLEOTIDE SEQUENCE [LARGE SCALE GENOMIC DNA]</scope>
    <source>
        <strain evidence="12">H 168 / OCM 544 / DSM 9562</strain>
    </source>
</reference>
<comment type="similarity">
    <text evidence="3">Belongs to the UbiA prenyltransferase family.</text>
</comment>
<protein>
    <recommendedName>
        <fullName evidence="9">4-hydroxybenzoate polyprenyltransferase</fullName>
        <ecNumber evidence="9">2.5.1.39</ecNumber>
    </recommendedName>
</protein>
<dbReference type="FunFam" id="1.20.120.1780:FF:000001">
    <property type="entry name" value="4-hydroxybenzoate octaprenyltransferase"/>
    <property type="match status" value="1"/>
</dbReference>
<evidence type="ECO:0000256" key="9">
    <source>
        <dbReference type="ARBA" id="ARBA00034524"/>
    </source>
</evidence>
<dbReference type="InterPro" id="IPR000537">
    <property type="entry name" value="UbiA_prenyltransferase"/>
</dbReference>
<dbReference type="eggNOG" id="COG0382">
    <property type="taxonomic scope" value="Bacteria"/>
</dbReference>
<evidence type="ECO:0000256" key="4">
    <source>
        <dbReference type="ARBA" id="ARBA00022519"/>
    </source>
</evidence>
<comment type="cofactor">
    <cofactor evidence="1">
        <name>Mg(2+)</name>
        <dbReference type="ChEBI" id="CHEBI:18420"/>
    </cofactor>
</comment>
<dbReference type="Pfam" id="PF01040">
    <property type="entry name" value="UbiA"/>
    <property type="match status" value="1"/>
</dbReference>
<dbReference type="Gene3D" id="1.20.120.1780">
    <property type="entry name" value="UbiA prenyltransferase"/>
    <property type="match status" value="1"/>
</dbReference>
<keyword evidence="7 10" id="KW-1133">Transmembrane helix</keyword>
<dbReference type="Proteomes" id="UP000000719">
    <property type="component" value="Chromosome"/>
</dbReference>
<keyword evidence="8 10" id="KW-0472">Membrane</keyword>
<keyword evidence="4" id="KW-1003">Cell membrane</keyword>
<feature type="transmembrane region" description="Helical" evidence="10">
    <location>
        <begin position="137"/>
        <end position="156"/>
    </location>
</feature>
<dbReference type="OrthoDB" id="9782418at2"/>
<organism evidence="11 12">
    <name type="scientific">Halothermothrix orenii (strain H 168 / OCM 544 / DSM 9562)</name>
    <dbReference type="NCBI Taxonomy" id="373903"/>
    <lineage>
        <taxon>Bacteria</taxon>
        <taxon>Bacillati</taxon>
        <taxon>Bacillota</taxon>
        <taxon>Clostridia</taxon>
        <taxon>Halanaerobiales</taxon>
        <taxon>Halothermotrichaceae</taxon>
        <taxon>Halothermothrix</taxon>
    </lineage>
</organism>
<feature type="transmembrane region" description="Helical" evidence="10">
    <location>
        <begin position="162"/>
        <end position="182"/>
    </location>
</feature>
<name>B8CY61_HALOH</name>
<keyword evidence="5 11" id="KW-0808">Transferase</keyword>
<accession>B8CY61</accession>
<evidence type="ECO:0000256" key="6">
    <source>
        <dbReference type="ARBA" id="ARBA00022692"/>
    </source>
</evidence>
<evidence type="ECO:0000256" key="8">
    <source>
        <dbReference type="ARBA" id="ARBA00023136"/>
    </source>
</evidence>
<dbReference type="InterPro" id="IPR044878">
    <property type="entry name" value="UbiA_sf"/>
</dbReference>
<keyword evidence="12" id="KW-1185">Reference proteome</keyword>
<dbReference type="HOGENOM" id="CLU_034879_5_1_9"/>
<dbReference type="FunFam" id="1.10.357.140:FF:000008">
    <property type="entry name" value="4-hydroxybenzoate octaprenyltransferase"/>
    <property type="match status" value="1"/>
</dbReference>
<dbReference type="GO" id="GO:0006744">
    <property type="term" value="P:ubiquinone biosynthetic process"/>
    <property type="evidence" value="ECO:0007669"/>
    <property type="project" value="TreeGrafter"/>
</dbReference>
<sequence length="287" mass="32040">MELIYKKVKTYADLVMFEHTIFALPFAYLSLFLALGGKIDLSYFFWVTVAMIGARNGANAWNRLADMDIDKKNPRTADRHLPRGEVSPREVVFLTVFCFTLLILAAFNLHPICLKLLPLAVIIVIFYSYTKRFTWACHLFLGFSVALAPLGAWLAVRGGLAPGVIILAMVQALWVAGFDIIYATQDYQFDTTEGVYSIPARFGVSGGLKIARLLHFLAFLLLVILPCFFPLGLIYYLGLVIIGGLLIYQHRLVSPDDLSRVNKASYNVNEIIGPVLLLASVLDILLF</sequence>
<dbReference type="InterPro" id="IPR039653">
    <property type="entry name" value="Prenyltransferase"/>
</dbReference>
<dbReference type="CDD" id="cd13959">
    <property type="entry name" value="PT_UbiA_COQ2"/>
    <property type="match status" value="1"/>
</dbReference>
<evidence type="ECO:0000313" key="12">
    <source>
        <dbReference type="Proteomes" id="UP000000719"/>
    </source>
</evidence>
<dbReference type="KEGG" id="hor:Hore_14810"/>
<gene>
    <name evidence="11" type="ordered locus">Hore_14810</name>
</gene>
<evidence type="ECO:0000313" key="11">
    <source>
        <dbReference type="EMBL" id="ACL70230.1"/>
    </source>
</evidence>
<dbReference type="GO" id="GO:0008412">
    <property type="term" value="F:4-hydroxybenzoate polyprenyltransferase activity"/>
    <property type="evidence" value="ECO:0007669"/>
    <property type="project" value="UniProtKB-EC"/>
</dbReference>
<dbReference type="EMBL" id="CP001098">
    <property type="protein sequence ID" value="ACL70230.1"/>
    <property type="molecule type" value="Genomic_DNA"/>
</dbReference>
<dbReference type="PANTHER" id="PTHR11048">
    <property type="entry name" value="PRENYLTRANSFERASES"/>
    <property type="match status" value="1"/>
</dbReference>
<feature type="transmembrane region" description="Helical" evidence="10">
    <location>
        <begin position="12"/>
        <end position="35"/>
    </location>
</feature>
<comment type="subcellular location">
    <subcellularLocation>
        <location evidence="2">Membrane</location>
        <topology evidence="2">Multi-pass membrane protein</topology>
    </subcellularLocation>
</comment>
<feature type="transmembrane region" description="Helical" evidence="10">
    <location>
        <begin position="91"/>
        <end position="108"/>
    </location>
</feature>
<evidence type="ECO:0000256" key="3">
    <source>
        <dbReference type="ARBA" id="ARBA00005985"/>
    </source>
</evidence>
<dbReference type="STRING" id="373903.Hore_14810"/>
<dbReference type="NCBIfam" id="TIGR01475">
    <property type="entry name" value="ubiA_other"/>
    <property type="match status" value="1"/>
</dbReference>